<evidence type="ECO:0000313" key="9">
    <source>
        <dbReference type="EMBL" id="MFA9479493.1"/>
    </source>
</evidence>
<keyword evidence="7 8" id="KW-0472">Membrane</keyword>
<reference evidence="9 10" key="1">
    <citation type="submission" date="2024-08" db="EMBL/GenBank/DDBJ databases">
        <title>Whole-genome sequencing of halo(alkali)philic microorganisms from hypersaline lakes.</title>
        <authorList>
            <person name="Sorokin D.Y."/>
            <person name="Merkel A.Y."/>
            <person name="Messina E."/>
            <person name="Yakimov M."/>
        </authorList>
    </citation>
    <scope>NUCLEOTIDE SEQUENCE [LARGE SCALE GENOMIC DNA]</scope>
    <source>
        <strain evidence="9 10">AB-hyl4</strain>
    </source>
</reference>
<evidence type="ECO:0000256" key="7">
    <source>
        <dbReference type="ARBA" id="ARBA00023136"/>
    </source>
</evidence>
<keyword evidence="3 9" id="KW-0328">Glycosyltransferase</keyword>
<evidence type="ECO:0000256" key="5">
    <source>
        <dbReference type="ARBA" id="ARBA00022692"/>
    </source>
</evidence>
<evidence type="ECO:0000256" key="8">
    <source>
        <dbReference type="SAM" id="Phobius"/>
    </source>
</evidence>
<dbReference type="GO" id="GO:0016757">
    <property type="term" value="F:glycosyltransferase activity"/>
    <property type="evidence" value="ECO:0007669"/>
    <property type="project" value="UniProtKB-KW"/>
</dbReference>
<feature type="transmembrane region" description="Helical" evidence="8">
    <location>
        <begin position="164"/>
        <end position="182"/>
    </location>
</feature>
<name>A0ABV4U920_9BACT</name>
<feature type="transmembrane region" description="Helical" evidence="8">
    <location>
        <begin position="305"/>
        <end position="323"/>
    </location>
</feature>
<dbReference type="Proteomes" id="UP001575105">
    <property type="component" value="Unassembled WGS sequence"/>
</dbReference>
<evidence type="ECO:0000313" key="10">
    <source>
        <dbReference type="Proteomes" id="UP001575105"/>
    </source>
</evidence>
<evidence type="ECO:0000256" key="3">
    <source>
        <dbReference type="ARBA" id="ARBA00022676"/>
    </source>
</evidence>
<dbReference type="RefSeq" id="WP_425346414.1">
    <property type="nucleotide sequence ID" value="NZ_JBGUBD010000009.1"/>
</dbReference>
<feature type="transmembrane region" description="Helical" evidence="8">
    <location>
        <begin position="254"/>
        <end position="284"/>
    </location>
</feature>
<comment type="subcellular location">
    <subcellularLocation>
        <location evidence="1">Cell membrane</location>
        <topology evidence="1">Multi-pass membrane protein</topology>
    </subcellularLocation>
</comment>
<keyword evidence="5 8" id="KW-0812">Transmembrane</keyword>
<evidence type="ECO:0000256" key="6">
    <source>
        <dbReference type="ARBA" id="ARBA00022989"/>
    </source>
</evidence>
<feature type="transmembrane region" description="Helical" evidence="8">
    <location>
        <begin position="343"/>
        <end position="361"/>
    </location>
</feature>
<protein>
    <submittedName>
        <fullName evidence="9">ArnT family glycosyltransferase</fullName>
        <ecNumber evidence="9">2.4.-.-</ecNumber>
    </submittedName>
</protein>
<evidence type="ECO:0000256" key="1">
    <source>
        <dbReference type="ARBA" id="ARBA00004651"/>
    </source>
</evidence>
<feature type="transmembrane region" description="Helical" evidence="8">
    <location>
        <begin position="136"/>
        <end position="157"/>
    </location>
</feature>
<keyword evidence="4 9" id="KW-0808">Transferase</keyword>
<gene>
    <name evidence="9" type="ORF">ACERK3_14485</name>
</gene>
<organism evidence="9 10">
    <name type="scientific">Natronomicrosphaera hydrolytica</name>
    <dbReference type="NCBI Taxonomy" id="3242702"/>
    <lineage>
        <taxon>Bacteria</taxon>
        <taxon>Pseudomonadati</taxon>
        <taxon>Planctomycetota</taxon>
        <taxon>Phycisphaerae</taxon>
        <taxon>Phycisphaerales</taxon>
        <taxon>Phycisphaeraceae</taxon>
        <taxon>Natronomicrosphaera</taxon>
    </lineage>
</organism>
<dbReference type="PANTHER" id="PTHR33908">
    <property type="entry name" value="MANNOSYLTRANSFERASE YKCB-RELATED"/>
    <property type="match status" value="1"/>
</dbReference>
<keyword evidence="2" id="KW-1003">Cell membrane</keyword>
<comment type="caution">
    <text evidence="9">The sequence shown here is derived from an EMBL/GenBank/DDBJ whole genome shotgun (WGS) entry which is preliminary data.</text>
</comment>
<feature type="transmembrane region" description="Helical" evidence="8">
    <location>
        <begin position="219"/>
        <end position="242"/>
    </location>
</feature>
<dbReference type="EMBL" id="JBGUBD010000009">
    <property type="protein sequence ID" value="MFA9479493.1"/>
    <property type="molecule type" value="Genomic_DNA"/>
</dbReference>
<dbReference type="PANTHER" id="PTHR33908:SF11">
    <property type="entry name" value="MEMBRANE PROTEIN"/>
    <property type="match status" value="1"/>
</dbReference>
<evidence type="ECO:0000256" key="2">
    <source>
        <dbReference type="ARBA" id="ARBA00022475"/>
    </source>
</evidence>
<dbReference type="InterPro" id="IPR050297">
    <property type="entry name" value="LipidA_mod_glycosyltrf_83"/>
</dbReference>
<evidence type="ECO:0000256" key="4">
    <source>
        <dbReference type="ARBA" id="ARBA00022679"/>
    </source>
</evidence>
<dbReference type="EC" id="2.4.-.-" evidence="9"/>
<keyword evidence="6 8" id="KW-1133">Transmembrane helix</keyword>
<keyword evidence="10" id="KW-1185">Reference proteome</keyword>
<feature type="transmembrane region" description="Helical" evidence="8">
    <location>
        <begin position="188"/>
        <end position="207"/>
    </location>
</feature>
<feature type="transmembrane region" description="Helical" evidence="8">
    <location>
        <begin position="373"/>
        <end position="392"/>
    </location>
</feature>
<accession>A0ABV4U920</accession>
<sequence length="651" mass="73875">MLNNVRPLTRRELTLLLLIVFAGVGLRAVHMPQTRLWVDEAESAINALTILEHGYPVDTYQGLPKYENVLIRPWEDHPEYEFRDVSYSSRGVPVYHAWLPMYAMAGSMKAMGVRPDPVHETPRVLHSADDMRLRTVAARLPGLVFSAVFLFCMFQLGRRMGGEAAGWAALVICAFAATNVYLGVQARYYSATLAFTAMSLLCLWLVLHRGRWRDFALAGLALSLLFHTHILSAFIAAVMFAVTSPWMLRHERVLAKLVLCGGMLTVAALPWIVLTDFLGTATGLPRARELMDLPRDLFAFPLDRPLVFSVLMFGLLAAVASWLLRHRLPLRFLEPFHRSMPAYMLLAVWSVTAYLAFTLLIPAASYFTQRLSLMLQVPVFLLMAMVFVHMAAMIVPRYAGLLACAGLLLLLATTDRLALPHEAWGKNSGPMAALVNRLSLETFEPGTRIYSTPNSHFVVAYYTGLPVQSVAPVRRSFLNEYDGPIVLVEFTDVPPRPRERVLERDAESAGRSLSSDEIDQAIRQIQIHLMRDQWASRVGELGPQLDPPPEWLNASVEDVRRRWDLNIRRDTRRYSHVLVFRGYTVRHYPDWWQTFFYRFVEPEQRMGENVNYAERIRHGRSIMMPHVGCVLHLADQPVPEARLAADDVNDE</sequence>
<proteinExistence type="predicted"/>